<name>A0ACB8UWD2_9EURO</name>
<proteinExistence type="predicted"/>
<sequence>MMFLFEYWGLALTLLYGLFTLILYSIIAVIKGTFFKSLTEREKLELVLGTTARDRFWNLSKQWTGLSHGFITLKNGFKIHYVTNDGRERIAHRASGKPLVIFLHGFPDSWAIWRHVLSSSSIRESSTVVAADLPGYGGSDSLEKYGATEVLEALTEFILAIREKCGVDTEQGNHQRKVILVTHDWGAVLAFRLASEAPQLADRFIMINGPLVSLMKSNMHLLTESSAKMFKTFIREPWRSRFLLLKSIRTWMPVLRQLWLSGYIFAFQLPMPFVRYMGTGGNYSFLKAVHKISVGTADQFTIRDAQESMASTLGPGKKEYETQTENNETYPSSVLQREKYGNFGDLASYYRDGAAAGIWHKSLETISSLFNIGTEEPRRTSSGTGVFDLDRGSLRANATILWGKTDVAIDTHLALEGIADYLVHGSQLIVLPRSGHFPQVEVESRAALEKVVEWAVRGEKGDIASMVRSEYPDAKLVLQK</sequence>
<comment type="caution">
    <text evidence="1">The sequence shown here is derived from an EMBL/GenBank/DDBJ whole genome shotgun (WGS) entry which is preliminary data.</text>
</comment>
<organism evidence="1">
    <name type="scientific">Ophidiomyces ophidiicola</name>
    <dbReference type="NCBI Taxonomy" id="1387563"/>
    <lineage>
        <taxon>Eukaryota</taxon>
        <taxon>Fungi</taxon>
        <taxon>Dikarya</taxon>
        <taxon>Ascomycota</taxon>
        <taxon>Pezizomycotina</taxon>
        <taxon>Eurotiomycetes</taxon>
        <taxon>Eurotiomycetidae</taxon>
        <taxon>Onygenales</taxon>
        <taxon>Onygenaceae</taxon>
        <taxon>Ophidiomyces</taxon>
    </lineage>
</organism>
<protein>
    <submittedName>
        <fullName evidence="1">Uncharacterized protein</fullName>
    </submittedName>
</protein>
<dbReference type="EMBL" id="JALBCA010000048">
    <property type="protein sequence ID" value="KAI2386403.1"/>
    <property type="molecule type" value="Genomic_DNA"/>
</dbReference>
<reference evidence="1" key="1">
    <citation type="journal article" date="2022" name="bioRxiv">
        <title>Population genetic analysis of Ophidiomyces ophidiicola, the causative agent of snake fungal disease, indicates recent introductions to the USA.</title>
        <authorList>
            <person name="Ladner J.T."/>
            <person name="Palmer J.M."/>
            <person name="Ettinger C.L."/>
            <person name="Stajich J.E."/>
            <person name="Farrell T.M."/>
            <person name="Glorioso B.M."/>
            <person name="Lawson B."/>
            <person name="Price S.J."/>
            <person name="Stengle A.G."/>
            <person name="Grear D.A."/>
            <person name="Lorch J.M."/>
        </authorList>
    </citation>
    <scope>NUCLEOTIDE SEQUENCE</scope>
    <source>
        <strain evidence="1">NWHC 24266-5</strain>
    </source>
</reference>
<gene>
    <name evidence="1" type="ORF">LOY88_003599</name>
</gene>
<accession>A0ACB8UWD2</accession>
<evidence type="ECO:0000313" key="1">
    <source>
        <dbReference type="EMBL" id="KAI2386403.1"/>
    </source>
</evidence>